<dbReference type="PANTHER" id="PTHR32182:SF23">
    <property type="entry name" value="ATP BINDING PROTEIN"/>
    <property type="match status" value="1"/>
</dbReference>
<evidence type="ECO:0000313" key="3">
    <source>
        <dbReference type="EMBL" id="TKI86329.1"/>
    </source>
</evidence>
<protein>
    <recommendedName>
        <fullName evidence="2">Endonuclease GajA/Old nuclease/RecF-like AAA domain-containing protein</fullName>
    </recommendedName>
</protein>
<dbReference type="Proteomes" id="UP000305524">
    <property type="component" value="Unassembled WGS sequence"/>
</dbReference>
<dbReference type="InterPro" id="IPR041685">
    <property type="entry name" value="AAA_GajA/Old/RecF-like"/>
</dbReference>
<dbReference type="InterPro" id="IPR027417">
    <property type="entry name" value="P-loop_NTPase"/>
</dbReference>
<proteinExistence type="predicted"/>
<reference evidence="3 4" key="1">
    <citation type="journal article" date="2019" name="Environ. Microbiol.">
        <title>An active ?-lactamase is a part of an orchestrated cell wall stress resistance network of Bacillus subtilis and related rhizosphere species.</title>
        <authorList>
            <person name="Bucher T."/>
            <person name="Keren-Paz A."/>
            <person name="Hausser J."/>
            <person name="Olender T."/>
            <person name="Cytryn E."/>
            <person name="Kolodkin-Gal I."/>
        </authorList>
    </citation>
    <scope>NUCLEOTIDE SEQUENCE [LARGE SCALE GENOMIC DNA]</scope>
    <source>
        <strain evidence="3 4">I186</strain>
    </source>
</reference>
<dbReference type="SUPFAM" id="SSF52540">
    <property type="entry name" value="P-loop containing nucleoside triphosphate hydrolases"/>
    <property type="match status" value="1"/>
</dbReference>
<feature type="domain" description="Endonuclease GajA/Old nuclease/RecF-like AAA" evidence="2">
    <location>
        <begin position="54"/>
        <end position="512"/>
    </location>
</feature>
<evidence type="ECO:0000259" key="2">
    <source>
        <dbReference type="Pfam" id="PF13175"/>
    </source>
</evidence>
<dbReference type="GO" id="GO:0006302">
    <property type="term" value="P:double-strand break repair"/>
    <property type="evidence" value="ECO:0007669"/>
    <property type="project" value="TreeGrafter"/>
</dbReference>
<sequence length="649" mass="76133">MFPQLLFVYINSLRTCFDKQEFCFTNDFNISFNENKLNISTKKNPYIGLWGEKISDINLIVGKNGSGKTTLLDLLGSTKNRRMEMLGKPQRDELGKIIFEEWFAVYHIEEDIFVIEGHNPNLIENLENIPRGTSSEFSICIKYDFKNKKANYLEYIQSKKQGEYSLEKKLVSLYLTNNRDRDWFSGNVIRKEQDIFVGFQRLYLNNPQLSNIYTFLSKGYKGIDKGFTAKNAICVLERKLFSDSLNKWDSDITNVIKLELYKDKDKILLFKNDFSLEIFQSGEENKGEEWTTKEKFTIKLLESTILDLWLNIGKNELNYNVECIKNIDNILFPEDNFEARVDYLLQVVQKILDALKPEQLMNQTIYNLDFIKEYIRVLISINEIYFTSDRILSVNLNGNYNEEIYDLLALYDKYVECEYQLFHFINIKFKNMSAGELELVSGFANLYAVIQVATHNKKIDTVLLLLDEPDAFFHPEWSRRYIYNICQFLNNNDFEREVKFQILITTHSPFIVSDVPKEHITCINVIEDPSGNLNREVKSAGFGLMSNFYDIIKNDFFITSPIGEYAKYIFKDIVEKISVLEKYDENEIDILKEIISSIGDEVIRIKLQKLLNEKELELLPEEERIKRRIKELEIELNELKNTQGGESND</sequence>
<gene>
    <name evidence="3" type="ORF">FC701_06275</name>
</gene>
<feature type="coiled-coil region" evidence="1">
    <location>
        <begin position="622"/>
        <end position="649"/>
    </location>
</feature>
<evidence type="ECO:0000313" key="4">
    <source>
        <dbReference type="Proteomes" id="UP000305524"/>
    </source>
</evidence>
<dbReference type="PANTHER" id="PTHR32182">
    <property type="entry name" value="DNA REPLICATION AND REPAIR PROTEIN RECF"/>
    <property type="match status" value="1"/>
</dbReference>
<organism evidence="3 4">
    <name type="scientific">Bacillus mycoides</name>
    <dbReference type="NCBI Taxonomy" id="1405"/>
    <lineage>
        <taxon>Bacteria</taxon>
        <taxon>Bacillati</taxon>
        <taxon>Bacillota</taxon>
        <taxon>Bacilli</taxon>
        <taxon>Bacillales</taxon>
        <taxon>Bacillaceae</taxon>
        <taxon>Bacillus</taxon>
        <taxon>Bacillus cereus group</taxon>
    </lineage>
</organism>
<name>A0A4U3AFM1_BACMY</name>
<dbReference type="GO" id="GO:0000731">
    <property type="term" value="P:DNA synthesis involved in DNA repair"/>
    <property type="evidence" value="ECO:0007669"/>
    <property type="project" value="TreeGrafter"/>
</dbReference>
<dbReference type="Gene3D" id="3.40.50.300">
    <property type="entry name" value="P-loop containing nucleotide triphosphate hydrolases"/>
    <property type="match status" value="1"/>
</dbReference>
<keyword evidence="1" id="KW-0175">Coiled coil</keyword>
<dbReference type="AlphaFoldDB" id="A0A4U3AFM1"/>
<dbReference type="RefSeq" id="WP_137057210.1">
    <property type="nucleotide sequence ID" value="NZ_SZOD01000132.1"/>
</dbReference>
<dbReference type="EMBL" id="SZOD01000132">
    <property type="protein sequence ID" value="TKI86329.1"/>
    <property type="molecule type" value="Genomic_DNA"/>
</dbReference>
<comment type="caution">
    <text evidence="3">The sequence shown here is derived from an EMBL/GenBank/DDBJ whole genome shotgun (WGS) entry which is preliminary data.</text>
</comment>
<accession>A0A4U3AFM1</accession>
<evidence type="ECO:0000256" key="1">
    <source>
        <dbReference type="SAM" id="Coils"/>
    </source>
</evidence>
<dbReference type="Pfam" id="PF13175">
    <property type="entry name" value="AAA_15"/>
    <property type="match status" value="1"/>
</dbReference>